<dbReference type="SUPFAM" id="SSF52058">
    <property type="entry name" value="L domain-like"/>
    <property type="match status" value="1"/>
</dbReference>
<evidence type="ECO:0000313" key="5">
    <source>
        <dbReference type="EMBL" id="RWR85654.1"/>
    </source>
</evidence>
<protein>
    <submittedName>
        <fullName evidence="5">Disease resistance RPP13-like protein 4</fullName>
    </submittedName>
</protein>
<dbReference type="InterPro" id="IPR055414">
    <property type="entry name" value="LRR_R13L4/SHOC2-like"/>
</dbReference>
<dbReference type="Pfam" id="PF23559">
    <property type="entry name" value="WHD_DRP"/>
    <property type="match status" value="1"/>
</dbReference>
<dbReference type="GO" id="GO:0098542">
    <property type="term" value="P:defense response to other organism"/>
    <property type="evidence" value="ECO:0007669"/>
    <property type="project" value="TreeGrafter"/>
</dbReference>
<reference evidence="5 6" key="1">
    <citation type="journal article" date="2019" name="Nat. Plants">
        <title>Stout camphor tree genome fills gaps in understanding of flowering plant genome evolution.</title>
        <authorList>
            <person name="Chaw S.M."/>
            <person name="Liu Y.C."/>
            <person name="Wu Y.W."/>
            <person name="Wang H.Y."/>
            <person name="Lin C.I."/>
            <person name="Wu C.S."/>
            <person name="Ke H.M."/>
            <person name="Chang L.Y."/>
            <person name="Hsu C.Y."/>
            <person name="Yang H.T."/>
            <person name="Sudianto E."/>
            <person name="Hsu M.H."/>
            <person name="Wu K.P."/>
            <person name="Wang L.N."/>
            <person name="Leebens-Mack J.H."/>
            <person name="Tsai I.J."/>
        </authorList>
    </citation>
    <scope>NUCLEOTIDE SEQUENCE [LARGE SCALE GENOMIC DNA]</scope>
    <source>
        <strain evidence="6">cv. Chaw 1501</strain>
        <tissue evidence="5">Young leaves</tissue>
    </source>
</reference>
<dbReference type="AlphaFoldDB" id="A0A443P4G3"/>
<feature type="domain" description="Disease resistance protein winged helix" evidence="3">
    <location>
        <begin position="25"/>
        <end position="96"/>
    </location>
</feature>
<dbReference type="PANTHER" id="PTHR23155">
    <property type="entry name" value="DISEASE RESISTANCE PROTEIN RP"/>
    <property type="match status" value="1"/>
</dbReference>
<dbReference type="InterPro" id="IPR036388">
    <property type="entry name" value="WH-like_DNA-bd_sf"/>
</dbReference>
<dbReference type="STRING" id="337451.A0A443P4G3"/>
<sequence length="464" mass="53823">MLSLGLSYEELPPYLKPCLICFSMLPEDYSIEVVDIVYWWIGEGFVLGSKGRTAFEIGKECVAELVNRCVLIGDIKNPLSGQLLSVKIHDIVRDMITKIARDENFTQLDERSRPEFTVQSRRMGMFSNGMIKSIETAELKKSTIESKLRTLWALDIGKEDVLSKNMELCKLKRLRVLFVSFKKYSKDEDFMKDWLDGIASLLHLVYLKMEKCGLENIPDSVGNLHNLQILCLSRWYNLIMLPPRITMLDKLTSFDIDRCRRLECMPDGIERLSRLERLTGFRPTISSHKSTSRILHLKNLGQLRVLSIYLQSPINLVEGELNVLSELQHLRLLAIQFHCNDDDAAPFVCKVNHQLSPLRNVEELHLTCYPGESTPIWLNATTFPNLQFLALFEGANIKHMDPGFWEKEHGVWKIEGVYLRELPKFEEKRVRFHEALPSLKTLRWIDMAENSDDERFPLYDDLWV</sequence>
<dbReference type="PANTHER" id="PTHR23155:SF1172">
    <property type="entry name" value="DISEASE RESISTANCE RPP13-LIKE PROTEIN 4"/>
    <property type="match status" value="1"/>
</dbReference>
<dbReference type="InterPro" id="IPR044974">
    <property type="entry name" value="Disease_R_plants"/>
</dbReference>
<dbReference type="Gene3D" id="1.10.10.10">
    <property type="entry name" value="Winged helix-like DNA-binding domain superfamily/Winged helix DNA-binding domain"/>
    <property type="match status" value="1"/>
</dbReference>
<dbReference type="Pfam" id="PF23598">
    <property type="entry name" value="LRR_14"/>
    <property type="match status" value="1"/>
</dbReference>
<dbReference type="FunFam" id="1.10.10.10:FF:000322">
    <property type="entry name" value="Probable disease resistance protein At1g63360"/>
    <property type="match status" value="1"/>
</dbReference>
<evidence type="ECO:0000256" key="1">
    <source>
        <dbReference type="ARBA" id="ARBA00022737"/>
    </source>
</evidence>
<dbReference type="Gene3D" id="3.80.10.10">
    <property type="entry name" value="Ribonuclease Inhibitor"/>
    <property type="match status" value="1"/>
</dbReference>
<name>A0A443P4G3_9MAGN</name>
<feature type="domain" description="Disease resistance R13L4/SHOC-2-like LRR" evidence="4">
    <location>
        <begin position="195"/>
        <end position="391"/>
    </location>
</feature>
<dbReference type="Proteomes" id="UP000283530">
    <property type="component" value="Unassembled WGS sequence"/>
</dbReference>
<evidence type="ECO:0000256" key="2">
    <source>
        <dbReference type="ARBA" id="ARBA00022821"/>
    </source>
</evidence>
<dbReference type="EMBL" id="QPKB01000005">
    <property type="protein sequence ID" value="RWR85654.1"/>
    <property type="molecule type" value="Genomic_DNA"/>
</dbReference>
<dbReference type="OrthoDB" id="2973320at2759"/>
<comment type="caution">
    <text evidence="5">The sequence shown here is derived from an EMBL/GenBank/DDBJ whole genome shotgun (WGS) entry which is preliminary data.</text>
</comment>
<keyword evidence="2" id="KW-0611">Plant defense</keyword>
<dbReference type="InterPro" id="IPR032675">
    <property type="entry name" value="LRR_dom_sf"/>
</dbReference>
<evidence type="ECO:0000313" key="6">
    <source>
        <dbReference type="Proteomes" id="UP000283530"/>
    </source>
</evidence>
<organism evidence="5 6">
    <name type="scientific">Cinnamomum micranthum f. kanehirae</name>
    <dbReference type="NCBI Taxonomy" id="337451"/>
    <lineage>
        <taxon>Eukaryota</taxon>
        <taxon>Viridiplantae</taxon>
        <taxon>Streptophyta</taxon>
        <taxon>Embryophyta</taxon>
        <taxon>Tracheophyta</taxon>
        <taxon>Spermatophyta</taxon>
        <taxon>Magnoliopsida</taxon>
        <taxon>Magnoliidae</taxon>
        <taxon>Laurales</taxon>
        <taxon>Lauraceae</taxon>
        <taxon>Cinnamomum</taxon>
    </lineage>
</organism>
<gene>
    <name evidence="5" type="ORF">CKAN_01452500</name>
</gene>
<proteinExistence type="predicted"/>
<accession>A0A443P4G3</accession>
<keyword evidence="6" id="KW-1185">Reference proteome</keyword>
<dbReference type="InterPro" id="IPR058922">
    <property type="entry name" value="WHD_DRP"/>
</dbReference>
<keyword evidence="1" id="KW-0677">Repeat</keyword>
<evidence type="ECO:0000259" key="4">
    <source>
        <dbReference type="Pfam" id="PF23598"/>
    </source>
</evidence>
<evidence type="ECO:0000259" key="3">
    <source>
        <dbReference type="Pfam" id="PF23559"/>
    </source>
</evidence>